<dbReference type="VEuPathDB" id="FungiDB:PYU1_G006167"/>
<dbReference type="Gene3D" id="1.10.10.60">
    <property type="entry name" value="Homeodomain-like"/>
    <property type="match status" value="1"/>
</dbReference>
<feature type="compositionally biased region" description="Polar residues" evidence="2">
    <location>
        <begin position="28"/>
        <end position="43"/>
    </location>
</feature>
<reference evidence="5" key="1">
    <citation type="journal article" date="2010" name="Genome Biol.">
        <title>Genome sequence of the necrotrophic plant pathogen Pythium ultimum reveals original pathogenicity mechanisms and effector repertoire.</title>
        <authorList>
            <person name="Levesque C.A."/>
            <person name="Brouwer H."/>
            <person name="Cano L."/>
            <person name="Hamilton J.P."/>
            <person name="Holt C."/>
            <person name="Huitema E."/>
            <person name="Raffaele S."/>
            <person name="Robideau G.P."/>
            <person name="Thines M."/>
            <person name="Win J."/>
            <person name="Zerillo M.M."/>
            <person name="Beakes G.W."/>
            <person name="Boore J.L."/>
            <person name="Busam D."/>
            <person name="Dumas B."/>
            <person name="Ferriera S."/>
            <person name="Fuerstenberg S.I."/>
            <person name="Gachon C.M."/>
            <person name="Gaulin E."/>
            <person name="Govers F."/>
            <person name="Grenville-Briggs L."/>
            <person name="Horner N."/>
            <person name="Hostetler J."/>
            <person name="Jiang R.H."/>
            <person name="Johnson J."/>
            <person name="Krajaejun T."/>
            <person name="Lin H."/>
            <person name="Meijer H.J."/>
            <person name="Moore B."/>
            <person name="Morris P."/>
            <person name="Phuntmart V."/>
            <person name="Puiu D."/>
            <person name="Shetty J."/>
            <person name="Stajich J.E."/>
            <person name="Tripathy S."/>
            <person name="Wawra S."/>
            <person name="van West P."/>
            <person name="Whitty B.R."/>
            <person name="Coutinho P.M."/>
            <person name="Henrissat B."/>
            <person name="Martin F."/>
            <person name="Thomas P.D."/>
            <person name="Tyler B.M."/>
            <person name="De Vries R.P."/>
            <person name="Kamoun S."/>
            <person name="Yandell M."/>
            <person name="Tisserat N."/>
            <person name="Buell C.R."/>
        </authorList>
    </citation>
    <scope>NUCLEOTIDE SEQUENCE</scope>
    <source>
        <strain evidence="5">DAOM:BR144</strain>
    </source>
</reference>
<dbReference type="SMART" id="SM00389">
    <property type="entry name" value="HOX"/>
    <property type="match status" value="2"/>
</dbReference>
<feature type="compositionally biased region" description="Basic and acidic residues" evidence="2">
    <location>
        <begin position="64"/>
        <end position="80"/>
    </location>
</feature>
<dbReference type="GO" id="GO:0005634">
    <property type="term" value="C:nucleus"/>
    <property type="evidence" value="ECO:0007669"/>
    <property type="project" value="UniProtKB-SubCell"/>
</dbReference>
<feature type="region of interest" description="Disordered" evidence="2">
    <location>
        <begin position="1"/>
        <end position="139"/>
    </location>
</feature>
<evidence type="ECO:0000256" key="1">
    <source>
        <dbReference type="PROSITE-ProRule" id="PRU00108"/>
    </source>
</evidence>
<dbReference type="HOGENOM" id="CLU_020619_0_0_1"/>
<feature type="region of interest" description="Disordered" evidence="2">
    <location>
        <begin position="598"/>
        <end position="665"/>
    </location>
</feature>
<feature type="compositionally biased region" description="Pro residues" evidence="2">
    <location>
        <begin position="636"/>
        <end position="649"/>
    </location>
</feature>
<dbReference type="GO" id="GO:0003677">
    <property type="term" value="F:DNA binding"/>
    <property type="evidence" value="ECO:0007669"/>
    <property type="project" value="UniProtKB-UniRule"/>
</dbReference>
<dbReference type="eggNOG" id="ENOG502QSJ7">
    <property type="taxonomic scope" value="Eukaryota"/>
</dbReference>
<keyword evidence="1" id="KW-0238">DNA-binding</keyword>
<dbReference type="CDD" id="cd00086">
    <property type="entry name" value="homeodomain"/>
    <property type="match status" value="1"/>
</dbReference>
<organism evidence="4 5">
    <name type="scientific">Globisporangium ultimum (strain ATCC 200006 / CBS 805.95 / DAOM BR144)</name>
    <name type="common">Pythium ultimum</name>
    <dbReference type="NCBI Taxonomy" id="431595"/>
    <lineage>
        <taxon>Eukaryota</taxon>
        <taxon>Sar</taxon>
        <taxon>Stramenopiles</taxon>
        <taxon>Oomycota</taxon>
        <taxon>Peronosporomycetes</taxon>
        <taxon>Pythiales</taxon>
        <taxon>Pythiaceae</taxon>
        <taxon>Globisporangium</taxon>
    </lineage>
</organism>
<feature type="domain" description="Homeobox" evidence="3">
    <location>
        <begin position="337"/>
        <end position="400"/>
    </location>
</feature>
<feature type="compositionally biased region" description="Basic and acidic residues" evidence="2">
    <location>
        <begin position="739"/>
        <end position="755"/>
    </location>
</feature>
<dbReference type="InterPro" id="IPR009057">
    <property type="entry name" value="Homeodomain-like_sf"/>
</dbReference>
<feature type="DNA-binding region" description="Homeobox" evidence="1">
    <location>
        <begin position="670"/>
        <end position="732"/>
    </location>
</feature>
<feature type="compositionally biased region" description="Basic and acidic residues" evidence="2">
    <location>
        <begin position="8"/>
        <end position="18"/>
    </location>
</feature>
<feature type="compositionally biased region" description="Polar residues" evidence="2">
    <location>
        <begin position="479"/>
        <end position="488"/>
    </location>
</feature>
<dbReference type="PROSITE" id="PS50071">
    <property type="entry name" value="HOMEOBOX_2"/>
    <property type="match status" value="2"/>
</dbReference>
<protein>
    <recommendedName>
        <fullName evidence="3">Homeobox domain-containing protein</fullName>
    </recommendedName>
</protein>
<keyword evidence="1" id="KW-0539">Nucleus</keyword>
<feature type="compositionally biased region" description="Basic residues" evidence="2">
    <location>
        <begin position="653"/>
        <end position="664"/>
    </location>
</feature>
<feature type="region of interest" description="Disordered" evidence="2">
    <location>
        <begin position="731"/>
        <end position="788"/>
    </location>
</feature>
<feature type="region of interest" description="Disordered" evidence="2">
    <location>
        <begin position="475"/>
        <end position="496"/>
    </location>
</feature>
<feature type="DNA-binding region" description="Homeobox" evidence="1">
    <location>
        <begin position="339"/>
        <end position="401"/>
    </location>
</feature>
<feature type="compositionally biased region" description="Acidic residues" evidence="2">
    <location>
        <begin position="130"/>
        <end position="139"/>
    </location>
</feature>
<name>K3WMI7_GLOUD</name>
<reference evidence="5" key="2">
    <citation type="submission" date="2010-04" db="EMBL/GenBank/DDBJ databases">
        <authorList>
            <person name="Buell R."/>
            <person name="Hamilton J."/>
            <person name="Hostetler J."/>
        </authorList>
    </citation>
    <scope>NUCLEOTIDE SEQUENCE [LARGE SCALE GENOMIC DNA]</scope>
    <source>
        <strain evidence="5">DAOM:BR144</strain>
    </source>
</reference>
<keyword evidence="1" id="KW-0371">Homeobox</keyword>
<feature type="compositionally biased region" description="Polar residues" evidence="2">
    <location>
        <begin position="96"/>
        <end position="105"/>
    </location>
</feature>
<dbReference type="STRING" id="431595.K3WMI7"/>
<proteinExistence type="predicted"/>
<evidence type="ECO:0000313" key="5">
    <source>
        <dbReference type="Proteomes" id="UP000019132"/>
    </source>
</evidence>
<reference evidence="4" key="3">
    <citation type="submission" date="2015-02" db="UniProtKB">
        <authorList>
            <consortium name="EnsemblProtists"/>
        </authorList>
    </citation>
    <scope>IDENTIFICATION</scope>
    <source>
        <strain evidence="4">DAOM BR144</strain>
    </source>
</reference>
<accession>K3WMI7</accession>
<sequence length="788" mass="87396">MSAMKMDFICKDSPEKEANGASEVASAPTPQVSSPAKQSTTPNAAKLSALLNSSHDSDVDMDAEQEHERMDINVRQDNHKPQPPSSFEHAHEDGDNSVTVSTSAIEATAEDTPANQTDEDISEKNGGLSDNEDSEDEQAEYAAWQDVDLNPAVDLVNKVVRESLEAGKTYNKSITAKTTQLITGCDNVLLELKNLSDARESSRKKTNKPGQDSGCDCVIALGMLPLVNKDAAVNAAAASQDTAKVAAKQSPVDEIAEDHTDRVLFKIEASMERLRELAEMIQATSMQGEANLVSKVTLQDGTIKALDAAIQAGAAAATAAAIAQERGRTSSAFGRLYTPVQVKKLQEWYYSYPRPLTDELTLMRTILNYRPYSNPFQVNGLSISHVRDWFKRRRHRERMRFIKLAIESGRDPNAAAEEIDLRLEQRIEHLRATVDPNELVNEVDKVRADSPMYDSMVASFTSPSNLDSYVSASHALPSFTDNQPPTQGRSKRQRTQESDLDYAMIVKVGNRIEVAALQNRIRSLLVLPRTATSTNALQQVIDIMRSMEISPDVRIQTGIVADLKKILKIYKKPTLLRKSTMALLESLGMSRRAVLDDSIIEEEEPMKAEETVLENDTSEPPPPPPALPADDEDATMPPPPPPSGPPPAAGPKQRGKREKGKILRPMKFSMNQVTALEGWFQQKYKPTQEEMEKYLEKLNAVPLRDEKQPLDVNMTQLRRWFNKRRCLRRPPFALMTQHDSGKDSPKSDSKPGDHDDVNDDDDLDDDDSNDDSSDDDDDDDDDSSDDDE</sequence>
<evidence type="ECO:0000313" key="4">
    <source>
        <dbReference type="EnsemblProtists" id="PYU1_T006179"/>
    </source>
</evidence>
<comment type="subcellular location">
    <subcellularLocation>
        <location evidence="1">Nucleus</location>
    </subcellularLocation>
</comment>
<evidence type="ECO:0000259" key="3">
    <source>
        <dbReference type="PROSITE" id="PS50071"/>
    </source>
</evidence>
<dbReference type="InParanoid" id="K3WMI7"/>
<dbReference type="EnsemblProtists" id="PYU1_T006179">
    <property type="protein sequence ID" value="PYU1_T006179"/>
    <property type="gene ID" value="PYU1_G006167"/>
</dbReference>
<keyword evidence="5" id="KW-1185">Reference proteome</keyword>
<dbReference type="InterPro" id="IPR001356">
    <property type="entry name" value="HD"/>
</dbReference>
<evidence type="ECO:0000256" key="2">
    <source>
        <dbReference type="SAM" id="MobiDB-lite"/>
    </source>
</evidence>
<dbReference type="Proteomes" id="UP000019132">
    <property type="component" value="Unassembled WGS sequence"/>
</dbReference>
<dbReference type="SUPFAM" id="SSF46689">
    <property type="entry name" value="Homeodomain-like"/>
    <property type="match status" value="2"/>
</dbReference>
<dbReference type="OMA" id="FNKRRCL"/>
<feature type="compositionally biased region" description="Acidic residues" evidence="2">
    <location>
        <begin position="756"/>
        <end position="788"/>
    </location>
</feature>
<dbReference type="EMBL" id="GL376625">
    <property type="status" value="NOT_ANNOTATED_CDS"/>
    <property type="molecule type" value="Genomic_DNA"/>
</dbReference>
<dbReference type="AlphaFoldDB" id="K3WMI7"/>
<feature type="domain" description="Homeobox" evidence="3">
    <location>
        <begin position="668"/>
        <end position="731"/>
    </location>
</feature>